<reference evidence="1 2" key="1">
    <citation type="submission" date="2023-03" db="EMBL/GenBank/DDBJ databases">
        <title>WGS of Gossypium arboreum.</title>
        <authorList>
            <person name="Yu D."/>
        </authorList>
    </citation>
    <scope>NUCLEOTIDE SEQUENCE [LARGE SCALE GENOMIC DNA]</scope>
    <source>
        <tissue evidence="1">Leaf</tissue>
    </source>
</reference>
<sequence length="117" mass="12939">MPGQLQTKVGDRISKLFCARAAIDLPLLPEKDGQKAKLPMSFYIHSLEHPSTVGTGPWTRKAIMEGNFLETRWHCRIGAFCKIIDSGVGLLMMEIEVQKMVELGFREGGGGSFDEEG</sequence>
<evidence type="ECO:0000313" key="2">
    <source>
        <dbReference type="Proteomes" id="UP001358586"/>
    </source>
</evidence>
<keyword evidence="2" id="KW-1185">Reference proteome</keyword>
<dbReference type="EMBL" id="JARKNE010000005">
    <property type="protein sequence ID" value="KAK5830309.1"/>
    <property type="molecule type" value="Genomic_DNA"/>
</dbReference>
<gene>
    <name evidence="1" type="ORF">PVK06_014103</name>
</gene>
<evidence type="ECO:0000313" key="1">
    <source>
        <dbReference type="EMBL" id="KAK5830309.1"/>
    </source>
</evidence>
<accession>A0ABR0PTZ8</accession>
<name>A0ABR0PTZ8_GOSAR</name>
<proteinExistence type="predicted"/>
<organism evidence="1 2">
    <name type="scientific">Gossypium arboreum</name>
    <name type="common">Tree cotton</name>
    <name type="synonym">Gossypium nanking</name>
    <dbReference type="NCBI Taxonomy" id="29729"/>
    <lineage>
        <taxon>Eukaryota</taxon>
        <taxon>Viridiplantae</taxon>
        <taxon>Streptophyta</taxon>
        <taxon>Embryophyta</taxon>
        <taxon>Tracheophyta</taxon>
        <taxon>Spermatophyta</taxon>
        <taxon>Magnoliopsida</taxon>
        <taxon>eudicotyledons</taxon>
        <taxon>Gunneridae</taxon>
        <taxon>Pentapetalae</taxon>
        <taxon>rosids</taxon>
        <taxon>malvids</taxon>
        <taxon>Malvales</taxon>
        <taxon>Malvaceae</taxon>
        <taxon>Malvoideae</taxon>
        <taxon>Gossypium</taxon>
    </lineage>
</organism>
<dbReference type="Proteomes" id="UP001358586">
    <property type="component" value="Chromosome 5"/>
</dbReference>
<protein>
    <submittedName>
        <fullName evidence="1">Uncharacterized protein</fullName>
    </submittedName>
</protein>
<comment type="caution">
    <text evidence="1">The sequence shown here is derived from an EMBL/GenBank/DDBJ whole genome shotgun (WGS) entry which is preliminary data.</text>
</comment>